<sequence length="418" mass="46649">MNIIDELTWRGAVNQQTDAEGLKKLVNNQSISLYCGVDPTGDSMHIGHLIPFMMMKRFELAGHHPYILIGGATGSIGDPSGRKSERQLQTMEKVQHNVAALSAQMQKLFGGAAQISFVNNYDWLSKISLLDFLRDYGKLFNINTMLAKDIVASRLDVGISFTEFAYQILQSVDFLTLHRKYNVQLQIGGADQWGNITSGIDLIHKVEGAETEVYGLTIPLMLKADGTKFGKTAGGAIWLDAKKTSPYEFYQFWLNQDDRDVVKYLKYFTFLDQAEIGEIEKSLHAHPEDRLAQRRLAEEVTRFVHGEEALKVAQKISKILFSGDVDLLSVTEVQDAFGKAPSVEISATPTDVISLLVATKIEPSKRQAREDVTNGAITINGTRVTDVSEQVDPSDKFDGKFVIVRRGKKKYFLAHVQN</sequence>
<dbReference type="Pfam" id="PF00579">
    <property type="entry name" value="tRNA-synt_1b"/>
    <property type="match status" value="1"/>
</dbReference>
<dbReference type="Gene3D" id="3.10.290.10">
    <property type="entry name" value="RNA-binding S4 domain"/>
    <property type="match status" value="1"/>
</dbReference>
<feature type="domain" description="RNA-binding S4" evidence="13">
    <location>
        <begin position="351"/>
        <end position="412"/>
    </location>
</feature>
<keyword evidence="4 11" id="KW-0547">Nucleotide-binding</keyword>
<evidence type="ECO:0000256" key="1">
    <source>
        <dbReference type="ARBA" id="ARBA00004496"/>
    </source>
</evidence>
<reference evidence="14 15" key="1">
    <citation type="submission" date="2019-07" db="EMBL/GenBank/DDBJ databases">
        <title>Whole genome shotgun sequence of Lactobacillus rapi NBRC 109618.</title>
        <authorList>
            <person name="Hosoyama A."/>
            <person name="Uohara A."/>
            <person name="Ohji S."/>
            <person name="Ichikawa N."/>
        </authorList>
    </citation>
    <scope>NUCLEOTIDE SEQUENCE [LARGE SCALE GENOMIC DNA]</scope>
    <source>
        <strain evidence="14 15">NBRC 109618</strain>
    </source>
</reference>
<dbReference type="PROSITE" id="PS00178">
    <property type="entry name" value="AA_TRNA_LIGASE_I"/>
    <property type="match status" value="1"/>
</dbReference>
<keyword evidence="6 12" id="KW-0694">RNA-binding</keyword>
<dbReference type="GO" id="GO:0005829">
    <property type="term" value="C:cytosol"/>
    <property type="evidence" value="ECO:0007669"/>
    <property type="project" value="TreeGrafter"/>
</dbReference>
<feature type="binding site" evidence="11">
    <location>
        <position position="34"/>
    </location>
    <ligand>
        <name>L-tyrosine</name>
        <dbReference type="ChEBI" id="CHEBI:58315"/>
    </ligand>
</feature>
<dbReference type="SUPFAM" id="SSF52374">
    <property type="entry name" value="Nucleotidylyl transferase"/>
    <property type="match status" value="1"/>
</dbReference>
<dbReference type="Pfam" id="PF22421">
    <property type="entry name" value="SYY_C-terminal"/>
    <property type="match status" value="1"/>
</dbReference>
<dbReference type="EC" id="6.1.1.1" evidence="11"/>
<evidence type="ECO:0000256" key="10">
    <source>
        <dbReference type="ARBA" id="ARBA00060965"/>
    </source>
</evidence>
<keyword evidence="8 11" id="KW-0030">Aminoacyl-tRNA synthetase</keyword>
<keyword evidence="2 11" id="KW-0963">Cytoplasm</keyword>
<dbReference type="PROSITE" id="PS50889">
    <property type="entry name" value="S4"/>
    <property type="match status" value="1"/>
</dbReference>
<comment type="function">
    <text evidence="11">Catalyzes the attachment of tyrosine to tRNA(Tyr) in a two-step reaction: tyrosine is first activated by ATP to form Tyr-AMP and then transferred to the acceptor end of tRNA(Tyr).</text>
</comment>
<dbReference type="FunFam" id="1.10.240.10:FF:000001">
    <property type="entry name" value="Tyrosine--tRNA ligase"/>
    <property type="match status" value="1"/>
</dbReference>
<dbReference type="InterPro" id="IPR002942">
    <property type="entry name" value="S4_RNA-bd"/>
</dbReference>
<feature type="binding site" evidence="11">
    <location>
        <position position="231"/>
    </location>
    <ligand>
        <name>ATP</name>
        <dbReference type="ChEBI" id="CHEBI:30616"/>
    </ligand>
</feature>
<dbReference type="FunFam" id="3.40.50.620:FF:000008">
    <property type="entry name" value="Tyrosine--tRNA ligase"/>
    <property type="match status" value="1"/>
</dbReference>
<dbReference type="CDD" id="cd00805">
    <property type="entry name" value="TyrRS_core"/>
    <property type="match status" value="1"/>
</dbReference>
<feature type="short sequence motif" description="'HIGH' region" evidence="11">
    <location>
        <begin position="39"/>
        <end position="48"/>
    </location>
</feature>
<dbReference type="GO" id="GO:0004831">
    <property type="term" value="F:tyrosine-tRNA ligase activity"/>
    <property type="evidence" value="ECO:0007669"/>
    <property type="project" value="UniProtKB-UniRule"/>
</dbReference>
<dbReference type="PANTHER" id="PTHR11766:SF0">
    <property type="entry name" value="TYROSINE--TRNA LIGASE, MITOCHONDRIAL"/>
    <property type="match status" value="1"/>
</dbReference>
<dbReference type="InterPro" id="IPR002305">
    <property type="entry name" value="aa-tRNA-synth_Ic"/>
</dbReference>
<name>A0A512PQE8_9LACO</name>
<dbReference type="InterPro" id="IPR002307">
    <property type="entry name" value="Tyr-tRNA-ligase"/>
</dbReference>
<evidence type="ECO:0000256" key="4">
    <source>
        <dbReference type="ARBA" id="ARBA00022741"/>
    </source>
</evidence>
<evidence type="ECO:0000256" key="8">
    <source>
        <dbReference type="ARBA" id="ARBA00023146"/>
    </source>
</evidence>
<dbReference type="InterPro" id="IPR024088">
    <property type="entry name" value="Tyr-tRNA-ligase_bac-type"/>
</dbReference>
<dbReference type="InterPro" id="IPR054608">
    <property type="entry name" value="SYY-like_C"/>
</dbReference>
<comment type="similarity">
    <text evidence="10 11">Belongs to the class-I aminoacyl-tRNA synthetase family. TyrS type 1 subfamily.</text>
</comment>
<dbReference type="GO" id="GO:0005524">
    <property type="term" value="F:ATP binding"/>
    <property type="evidence" value="ECO:0007669"/>
    <property type="project" value="UniProtKB-UniRule"/>
</dbReference>
<dbReference type="GO" id="GO:0003723">
    <property type="term" value="F:RNA binding"/>
    <property type="evidence" value="ECO:0007669"/>
    <property type="project" value="UniProtKB-KW"/>
</dbReference>
<dbReference type="GO" id="GO:0006437">
    <property type="term" value="P:tyrosyl-tRNA aminoacylation"/>
    <property type="evidence" value="ECO:0007669"/>
    <property type="project" value="UniProtKB-UniRule"/>
</dbReference>
<dbReference type="PANTHER" id="PTHR11766">
    <property type="entry name" value="TYROSYL-TRNA SYNTHETASE"/>
    <property type="match status" value="1"/>
</dbReference>
<dbReference type="RefSeq" id="WP_056981476.1">
    <property type="nucleotide sequence ID" value="NZ_BKAM01000069.1"/>
</dbReference>
<evidence type="ECO:0000256" key="12">
    <source>
        <dbReference type="PROSITE-ProRule" id="PRU00182"/>
    </source>
</evidence>
<comment type="subcellular location">
    <subcellularLocation>
        <location evidence="1 11">Cytoplasm</location>
    </subcellularLocation>
</comment>
<dbReference type="Gene3D" id="3.40.50.620">
    <property type="entry name" value="HUPs"/>
    <property type="match status" value="1"/>
</dbReference>
<dbReference type="Gene3D" id="1.10.240.10">
    <property type="entry name" value="Tyrosyl-Transfer RNA Synthetase"/>
    <property type="match status" value="1"/>
</dbReference>
<keyword evidence="5 11" id="KW-0067">ATP-binding</keyword>
<evidence type="ECO:0000256" key="5">
    <source>
        <dbReference type="ARBA" id="ARBA00022840"/>
    </source>
</evidence>
<keyword evidence="3 11" id="KW-0436">Ligase</keyword>
<dbReference type="InterPro" id="IPR001412">
    <property type="entry name" value="aa-tRNA-synth_I_CS"/>
</dbReference>
<proteinExistence type="inferred from homology"/>
<dbReference type="InterPro" id="IPR036986">
    <property type="entry name" value="S4_RNA-bd_sf"/>
</dbReference>
<dbReference type="SMART" id="SM00363">
    <property type="entry name" value="S4"/>
    <property type="match status" value="1"/>
</dbReference>
<dbReference type="STRING" id="1423795.FD12_GL001122"/>
<evidence type="ECO:0000256" key="6">
    <source>
        <dbReference type="ARBA" id="ARBA00022884"/>
    </source>
</evidence>
<dbReference type="NCBIfam" id="TIGR00234">
    <property type="entry name" value="tyrS"/>
    <property type="match status" value="1"/>
</dbReference>
<evidence type="ECO:0000256" key="2">
    <source>
        <dbReference type="ARBA" id="ARBA00022490"/>
    </source>
</evidence>
<feature type="short sequence motif" description="'KMSKS' region" evidence="11">
    <location>
        <begin position="228"/>
        <end position="232"/>
    </location>
</feature>
<dbReference type="AlphaFoldDB" id="A0A512PQE8"/>
<comment type="caution">
    <text evidence="14">The sequence shown here is derived from an EMBL/GenBank/DDBJ whole genome shotgun (WGS) entry which is preliminary data.</text>
</comment>
<dbReference type="Proteomes" id="UP000321569">
    <property type="component" value="Unassembled WGS sequence"/>
</dbReference>
<evidence type="ECO:0000313" key="14">
    <source>
        <dbReference type="EMBL" id="GEP73362.1"/>
    </source>
</evidence>
<evidence type="ECO:0000313" key="15">
    <source>
        <dbReference type="Proteomes" id="UP000321569"/>
    </source>
</evidence>
<dbReference type="GO" id="GO:0042803">
    <property type="term" value="F:protein homodimerization activity"/>
    <property type="evidence" value="ECO:0007669"/>
    <property type="project" value="UniProtKB-ARBA"/>
</dbReference>
<dbReference type="PRINTS" id="PR01040">
    <property type="entry name" value="TRNASYNTHTYR"/>
</dbReference>
<dbReference type="InterPro" id="IPR014729">
    <property type="entry name" value="Rossmann-like_a/b/a_fold"/>
</dbReference>
<dbReference type="SUPFAM" id="SSF55174">
    <property type="entry name" value="Alpha-L RNA-binding motif"/>
    <property type="match status" value="1"/>
</dbReference>
<evidence type="ECO:0000259" key="13">
    <source>
        <dbReference type="SMART" id="SM00363"/>
    </source>
</evidence>
<feature type="binding site" evidence="11">
    <location>
        <position position="166"/>
    </location>
    <ligand>
        <name>L-tyrosine</name>
        <dbReference type="ChEBI" id="CHEBI:58315"/>
    </ligand>
</feature>
<dbReference type="OrthoDB" id="9804243at2"/>
<dbReference type="CDD" id="cd00165">
    <property type="entry name" value="S4"/>
    <property type="match status" value="1"/>
</dbReference>
<evidence type="ECO:0000256" key="3">
    <source>
        <dbReference type="ARBA" id="ARBA00022598"/>
    </source>
</evidence>
<gene>
    <name evidence="14" type="primary">tyrS_1</name>
    <name evidence="11" type="synonym">tyrS</name>
    <name evidence="14" type="ORF">LRA02_22300</name>
</gene>
<organism evidence="14 15">
    <name type="scientific">Lentilactobacillus rapi</name>
    <dbReference type="NCBI Taxonomy" id="481723"/>
    <lineage>
        <taxon>Bacteria</taxon>
        <taxon>Bacillati</taxon>
        <taxon>Bacillota</taxon>
        <taxon>Bacilli</taxon>
        <taxon>Lactobacillales</taxon>
        <taxon>Lactobacillaceae</taxon>
        <taxon>Lentilactobacillus</taxon>
    </lineage>
</organism>
<protein>
    <recommendedName>
        <fullName evidence="11">Tyrosine--tRNA ligase</fullName>
        <ecNumber evidence="11">6.1.1.1</ecNumber>
    </recommendedName>
    <alternativeName>
        <fullName evidence="11">Tyrosyl-tRNA synthetase</fullName>
        <shortName evidence="11">TyrRS</shortName>
    </alternativeName>
</protein>
<comment type="catalytic activity">
    <reaction evidence="9 11">
        <text>tRNA(Tyr) + L-tyrosine + ATP = L-tyrosyl-tRNA(Tyr) + AMP + diphosphate + H(+)</text>
        <dbReference type="Rhea" id="RHEA:10220"/>
        <dbReference type="Rhea" id="RHEA-COMP:9706"/>
        <dbReference type="Rhea" id="RHEA-COMP:9707"/>
        <dbReference type="ChEBI" id="CHEBI:15378"/>
        <dbReference type="ChEBI" id="CHEBI:30616"/>
        <dbReference type="ChEBI" id="CHEBI:33019"/>
        <dbReference type="ChEBI" id="CHEBI:58315"/>
        <dbReference type="ChEBI" id="CHEBI:78442"/>
        <dbReference type="ChEBI" id="CHEBI:78536"/>
        <dbReference type="ChEBI" id="CHEBI:456215"/>
        <dbReference type="EC" id="6.1.1.1"/>
    </reaction>
</comment>
<keyword evidence="7 11" id="KW-0648">Protein biosynthesis</keyword>
<feature type="binding site" evidence="11">
    <location>
        <position position="170"/>
    </location>
    <ligand>
        <name>L-tyrosine</name>
        <dbReference type="ChEBI" id="CHEBI:58315"/>
    </ligand>
</feature>
<dbReference type="HAMAP" id="MF_02006">
    <property type="entry name" value="Tyr_tRNA_synth_type1"/>
    <property type="match status" value="1"/>
</dbReference>
<dbReference type="EMBL" id="BKAM01000069">
    <property type="protein sequence ID" value="GEP73362.1"/>
    <property type="molecule type" value="Genomic_DNA"/>
</dbReference>
<accession>A0A512PQE8</accession>
<dbReference type="InterPro" id="IPR024107">
    <property type="entry name" value="Tyr-tRNA-ligase_bac_1"/>
</dbReference>
<comment type="subunit">
    <text evidence="11">Homodimer.</text>
</comment>
<evidence type="ECO:0000256" key="7">
    <source>
        <dbReference type="ARBA" id="ARBA00022917"/>
    </source>
</evidence>
<evidence type="ECO:0000256" key="9">
    <source>
        <dbReference type="ARBA" id="ARBA00048248"/>
    </source>
</evidence>
<evidence type="ECO:0000256" key="11">
    <source>
        <dbReference type="HAMAP-Rule" id="MF_02006"/>
    </source>
</evidence>